<sequence length="209" mass="24043">MPRWRGALGCFRIWTVLCWKGSSKETGRGLIRVPICGLMNSFSNFSSRWRTSRCYRPHTAVVAIRRTFRGSCHVRPSVAGRDKLSLDNKRALRGRFDLHSGHAYMPQAGCSSVFRSKWIGGYQKIDKPRMVFRTEVEMRWSRLESEPGCLLFKFVGWCNATARAFAIQISKLQPAFFVTSCKHRANELASQSQEAVRGRHRHTVLQNYQ</sequence>
<gene>
    <name evidence="2" type="ORF">N658DRAFT_561768</name>
</gene>
<dbReference type="AlphaFoldDB" id="A0AAN6PWM1"/>
<keyword evidence="1" id="KW-0732">Signal</keyword>
<feature type="chain" id="PRO_5043056210" description="Secreted protein" evidence="1">
    <location>
        <begin position="19"/>
        <end position="209"/>
    </location>
</feature>
<evidence type="ECO:0000313" key="3">
    <source>
        <dbReference type="Proteomes" id="UP001305647"/>
    </source>
</evidence>
<reference evidence="2" key="1">
    <citation type="journal article" date="2023" name="Mol. Phylogenet. Evol.">
        <title>Genome-scale phylogeny and comparative genomics of the fungal order Sordariales.</title>
        <authorList>
            <person name="Hensen N."/>
            <person name="Bonometti L."/>
            <person name="Westerberg I."/>
            <person name="Brannstrom I.O."/>
            <person name="Guillou S."/>
            <person name="Cros-Aarteil S."/>
            <person name="Calhoun S."/>
            <person name="Haridas S."/>
            <person name="Kuo A."/>
            <person name="Mondo S."/>
            <person name="Pangilinan J."/>
            <person name="Riley R."/>
            <person name="LaButti K."/>
            <person name="Andreopoulos B."/>
            <person name="Lipzen A."/>
            <person name="Chen C."/>
            <person name="Yan M."/>
            <person name="Daum C."/>
            <person name="Ng V."/>
            <person name="Clum A."/>
            <person name="Steindorff A."/>
            <person name="Ohm R.A."/>
            <person name="Martin F."/>
            <person name="Silar P."/>
            <person name="Natvig D.O."/>
            <person name="Lalanne C."/>
            <person name="Gautier V."/>
            <person name="Ament-Velasquez S.L."/>
            <person name="Kruys A."/>
            <person name="Hutchinson M.I."/>
            <person name="Powell A.J."/>
            <person name="Barry K."/>
            <person name="Miller A.N."/>
            <person name="Grigoriev I.V."/>
            <person name="Debuchy R."/>
            <person name="Gladieux P."/>
            <person name="Hiltunen Thoren M."/>
            <person name="Johannesson H."/>
        </authorList>
    </citation>
    <scope>NUCLEOTIDE SEQUENCE</scope>
    <source>
        <strain evidence="2">CBS 757.83</strain>
    </source>
</reference>
<comment type="caution">
    <text evidence="2">The sequence shown here is derived from an EMBL/GenBank/DDBJ whole genome shotgun (WGS) entry which is preliminary data.</text>
</comment>
<evidence type="ECO:0000313" key="2">
    <source>
        <dbReference type="EMBL" id="KAK4097430.1"/>
    </source>
</evidence>
<accession>A0AAN6PWM1</accession>
<feature type="signal peptide" evidence="1">
    <location>
        <begin position="1"/>
        <end position="18"/>
    </location>
</feature>
<evidence type="ECO:0008006" key="4">
    <source>
        <dbReference type="Google" id="ProtNLM"/>
    </source>
</evidence>
<dbReference type="Proteomes" id="UP001305647">
    <property type="component" value="Unassembled WGS sequence"/>
</dbReference>
<proteinExistence type="predicted"/>
<keyword evidence="3" id="KW-1185">Reference proteome</keyword>
<name>A0AAN6PWM1_9PEZI</name>
<protein>
    <recommendedName>
        <fullName evidence="4">Secreted protein</fullName>
    </recommendedName>
</protein>
<organism evidence="2 3">
    <name type="scientific">Parathielavia hyrcaniae</name>
    <dbReference type="NCBI Taxonomy" id="113614"/>
    <lineage>
        <taxon>Eukaryota</taxon>
        <taxon>Fungi</taxon>
        <taxon>Dikarya</taxon>
        <taxon>Ascomycota</taxon>
        <taxon>Pezizomycotina</taxon>
        <taxon>Sordariomycetes</taxon>
        <taxon>Sordariomycetidae</taxon>
        <taxon>Sordariales</taxon>
        <taxon>Chaetomiaceae</taxon>
        <taxon>Parathielavia</taxon>
    </lineage>
</organism>
<dbReference type="EMBL" id="MU863675">
    <property type="protein sequence ID" value="KAK4097430.1"/>
    <property type="molecule type" value="Genomic_DNA"/>
</dbReference>
<evidence type="ECO:0000256" key="1">
    <source>
        <dbReference type="SAM" id="SignalP"/>
    </source>
</evidence>
<reference evidence="2" key="2">
    <citation type="submission" date="2023-05" db="EMBL/GenBank/DDBJ databases">
        <authorList>
            <consortium name="Lawrence Berkeley National Laboratory"/>
            <person name="Steindorff A."/>
            <person name="Hensen N."/>
            <person name="Bonometti L."/>
            <person name="Westerberg I."/>
            <person name="Brannstrom I.O."/>
            <person name="Guillou S."/>
            <person name="Cros-Aarteil S."/>
            <person name="Calhoun S."/>
            <person name="Haridas S."/>
            <person name="Kuo A."/>
            <person name="Mondo S."/>
            <person name="Pangilinan J."/>
            <person name="Riley R."/>
            <person name="Labutti K."/>
            <person name="Andreopoulos B."/>
            <person name="Lipzen A."/>
            <person name="Chen C."/>
            <person name="Yanf M."/>
            <person name="Daum C."/>
            <person name="Ng V."/>
            <person name="Clum A."/>
            <person name="Ohm R."/>
            <person name="Martin F."/>
            <person name="Silar P."/>
            <person name="Natvig D."/>
            <person name="Lalanne C."/>
            <person name="Gautier V."/>
            <person name="Ament-Velasquez S.L."/>
            <person name="Kruys A."/>
            <person name="Hutchinson M.I."/>
            <person name="Powell A.J."/>
            <person name="Barry K."/>
            <person name="Miller A.N."/>
            <person name="Grigoriev I.V."/>
            <person name="Debuchy R."/>
            <person name="Gladieux P."/>
            <person name="Thoren M.H."/>
            <person name="Johannesson H."/>
        </authorList>
    </citation>
    <scope>NUCLEOTIDE SEQUENCE</scope>
    <source>
        <strain evidence="2">CBS 757.83</strain>
    </source>
</reference>